<feature type="signal peptide" evidence="1">
    <location>
        <begin position="1"/>
        <end position="19"/>
    </location>
</feature>
<evidence type="ECO:0000313" key="3">
    <source>
        <dbReference type="Proteomes" id="UP001501153"/>
    </source>
</evidence>
<dbReference type="Proteomes" id="UP001501153">
    <property type="component" value="Unassembled WGS sequence"/>
</dbReference>
<accession>A0ABP8I6X0</accession>
<organism evidence="2 3">
    <name type="scientific">Hymenobacter saemangeumensis</name>
    <dbReference type="NCBI Taxonomy" id="1084522"/>
    <lineage>
        <taxon>Bacteria</taxon>
        <taxon>Pseudomonadati</taxon>
        <taxon>Bacteroidota</taxon>
        <taxon>Cytophagia</taxon>
        <taxon>Cytophagales</taxon>
        <taxon>Hymenobacteraceae</taxon>
        <taxon>Hymenobacter</taxon>
    </lineage>
</organism>
<keyword evidence="1" id="KW-0732">Signal</keyword>
<evidence type="ECO:0008006" key="4">
    <source>
        <dbReference type="Google" id="ProtNLM"/>
    </source>
</evidence>
<reference evidence="3" key="1">
    <citation type="journal article" date="2019" name="Int. J. Syst. Evol. Microbiol.">
        <title>The Global Catalogue of Microorganisms (GCM) 10K type strain sequencing project: providing services to taxonomists for standard genome sequencing and annotation.</title>
        <authorList>
            <consortium name="The Broad Institute Genomics Platform"/>
            <consortium name="The Broad Institute Genome Sequencing Center for Infectious Disease"/>
            <person name="Wu L."/>
            <person name="Ma J."/>
        </authorList>
    </citation>
    <scope>NUCLEOTIDE SEQUENCE [LARGE SCALE GENOMIC DNA]</scope>
    <source>
        <strain evidence="3">JCM 17923</strain>
    </source>
</reference>
<proteinExistence type="predicted"/>
<evidence type="ECO:0000256" key="1">
    <source>
        <dbReference type="SAM" id="SignalP"/>
    </source>
</evidence>
<sequence>MRLALLALAGFLFTGQCRAQAPTAKWEGAIVDQKTRKPIPYAWVDMQGQKARFFADSLGKVLIEAPGQFLPDTLIGMGLGYEPVKQAFSPTATAEPLKLELPKTVIPLSNLVLRSDKAVPYTLGARSRQPGEGLIQGMPGSQFATFMKNEKGREMMHVRSAAFYIAESGQPRTKFRVRIYSINQTSGGPGRDLLLENVVVSAPRGGGWFTVDLTPYNIPAPEAGFFVAMDWLQPPNFKAATFLESGSSYGQALRPTFEFKESRTWTYVAGQGWNQLPLVNANGRAYNAMINAEVDMIK</sequence>
<feature type="chain" id="PRO_5046535250" description="Carboxypeptidase regulatory-like domain-containing protein" evidence="1">
    <location>
        <begin position="20"/>
        <end position="298"/>
    </location>
</feature>
<keyword evidence="3" id="KW-1185">Reference proteome</keyword>
<comment type="caution">
    <text evidence="2">The sequence shown here is derived from an EMBL/GenBank/DDBJ whole genome shotgun (WGS) entry which is preliminary data.</text>
</comment>
<gene>
    <name evidence="2" type="ORF">GCM10023185_12400</name>
</gene>
<name>A0ABP8I6X0_9BACT</name>
<dbReference type="EMBL" id="BAABGZ010000013">
    <property type="protein sequence ID" value="GAA4352568.1"/>
    <property type="molecule type" value="Genomic_DNA"/>
</dbReference>
<evidence type="ECO:0000313" key="2">
    <source>
        <dbReference type="EMBL" id="GAA4352568.1"/>
    </source>
</evidence>
<dbReference type="RefSeq" id="WP_345234854.1">
    <property type="nucleotide sequence ID" value="NZ_BAABGZ010000013.1"/>
</dbReference>
<protein>
    <recommendedName>
        <fullName evidence="4">Carboxypeptidase regulatory-like domain-containing protein</fullName>
    </recommendedName>
</protein>